<gene>
    <name evidence="1" type="ORF">CPB84DRAFT_1777030</name>
</gene>
<dbReference type="Proteomes" id="UP000724874">
    <property type="component" value="Unassembled WGS sequence"/>
</dbReference>
<sequence length="209" mass="23692">MSHPSAADAVVPHHTANKHAQLNPDVLALIFGFNADPVLDSNALHNLQMYAQVCRAWRYVLLDAQHLWGQVIDLDIFNWQKSQDWSDEVVRRAGLTSSLWIRGTLMERNSVAWVRGADGVTRMEKTPSFVPNFLPSLLDTHWSRAEKFSVNFELQSMDAQLWRDFYLPAPRLRMFSLAGGVHEISTDFSSPLFASTAPCLTSFHPRKLS</sequence>
<name>A0A9P5NRZ3_GYMJU</name>
<evidence type="ECO:0008006" key="3">
    <source>
        <dbReference type="Google" id="ProtNLM"/>
    </source>
</evidence>
<evidence type="ECO:0000313" key="2">
    <source>
        <dbReference type="Proteomes" id="UP000724874"/>
    </source>
</evidence>
<dbReference type="EMBL" id="JADNYJ010000039">
    <property type="protein sequence ID" value="KAF8901927.1"/>
    <property type="molecule type" value="Genomic_DNA"/>
</dbReference>
<comment type="caution">
    <text evidence="1">The sequence shown here is derived from an EMBL/GenBank/DDBJ whole genome shotgun (WGS) entry which is preliminary data.</text>
</comment>
<accession>A0A9P5NRZ3</accession>
<organism evidence="1 2">
    <name type="scientific">Gymnopilus junonius</name>
    <name type="common">Spectacular rustgill mushroom</name>
    <name type="synonym">Gymnopilus spectabilis subsp. junonius</name>
    <dbReference type="NCBI Taxonomy" id="109634"/>
    <lineage>
        <taxon>Eukaryota</taxon>
        <taxon>Fungi</taxon>
        <taxon>Dikarya</taxon>
        <taxon>Basidiomycota</taxon>
        <taxon>Agaricomycotina</taxon>
        <taxon>Agaricomycetes</taxon>
        <taxon>Agaricomycetidae</taxon>
        <taxon>Agaricales</taxon>
        <taxon>Agaricineae</taxon>
        <taxon>Hymenogastraceae</taxon>
        <taxon>Gymnopilus</taxon>
    </lineage>
</organism>
<reference evidence="1" key="1">
    <citation type="submission" date="2020-11" db="EMBL/GenBank/DDBJ databases">
        <authorList>
            <consortium name="DOE Joint Genome Institute"/>
            <person name="Ahrendt S."/>
            <person name="Riley R."/>
            <person name="Andreopoulos W."/>
            <person name="LaButti K."/>
            <person name="Pangilinan J."/>
            <person name="Ruiz-duenas F.J."/>
            <person name="Barrasa J.M."/>
            <person name="Sanchez-Garcia M."/>
            <person name="Camarero S."/>
            <person name="Miyauchi S."/>
            <person name="Serrano A."/>
            <person name="Linde D."/>
            <person name="Babiker R."/>
            <person name="Drula E."/>
            <person name="Ayuso-Fernandez I."/>
            <person name="Pacheco R."/>
            <person name="Padilla G."/>
            <person name="Ferreira P."/>
            <person name="Barriuso J."/>
            <person name="Kellner H."/>
            <person name="Castanera R."/>
            <person name="Alfaro M."/>
            <person name="Ramirez L."/>
            <person name="Pisabarro A.G."/>
            <person name="Kuo A."/>
            <person name="Tritt A."/>
            <person name="Lipzen A."/>
            <person name="He G."/>
            <person name="Yan M."/>
            <person name="Ng V."/>
            <person name="Cullen D."/>
            <person name="Martin F."/>
            <person name="Rosso M.-N."/>
            <person name="Henrissat B."/>
            <person name="Hibbett D."/>
            <person name="Martinez A.T."/>
            <person name="Grigoriev I.V."/>
        </authorList>
    </citation>
    <scope>NUCLEOTIDE SEQUENCE</scope>
    <source>
        <strain evidence="1">AH 44721</strain>
    </source>
</reference>
<evidence type="ECO:0000313" key="1">
    <source>
        <dbReference type="EMBL" id="KAF8901927.1"/>
    </source>
</evidence>
<dbReference type="AlphaFoldDB" id="A0A9P5NRZ3"/>
<proteinExistence type="predicted"/>
<keyword evidence="2" id="KW-1185">Reference proteome</keyword>
<protein>
    <recommendedName>
        <fullName evidence="3">F-box domain-containing protein</fullName>
    </recommendedName>
</protein>
<dbReference type="OrthoDB" id="2985369at2759"/>